<dbReference type="RefSeq" id="WP_126010589.1">
    <property type="nucleotide sequence ID" value="NZ_CP032509.1"/>
</dbReference>
<evidence type="ECO:0000313" key="1">
    <source>
        <dbReference type="EMBL" id="AZN72271.1"/>
    </source>
</evidence>
<name>A0A3S9B605_9HYPH</name>
<accession>A0A3S9B605</accession>
<gene>
    <name evidence="1" type="ORF">D5400_14175</name>
</gene>
<protein>
    <submittedName>
        <fullName evidence="1">Uncharacterized protein</fullName>
    </submittedName>
</protein>
<dbReference type="EMBL" id="CP032509">
    <property type="protein sequence ID" value="AZN72271.1"/>
    <property type="molecule type" value="Genomic_DNA"/>
</dbReference>
<dbReference type="Proteomes" id="UP000268192">
    <property type="component" value="Chromosome"/>
</dbReference>
<proteinExistence type="predicted"/>
<organism evidence="1 2">
    <name type="scientific">Georhizobium profundi</name>
    <dbReference type="NCBI Taxonomy" id="2341112"/>
    <lineage>
        <taxon>Bacteria</taxon>
        <taxon>Pseudomonadati</taxon>
        <taxon>Pseudomonadota</taxon>
        <taxon>Alphaproteobacteria</taxon>
        <taxon>Hyphomicrobiales</taxon>
        <taxon>Rhizobiaceae</taxon>
        <taxon>Georhizobium</taxon>
    </lineage>
</organism>
<evidence type="ECO:0000313" key="2">
    <source>
        <dbReference type="Proteomes" id="UP000268192"/>
    </source>
</evidence>
<dbReference type="AlphaFoldDB" id="A0A3S9B605"/>
<keyword evidence="2" id="KW-1185">Reference proteome</keyword>
<dbReference type="KEGG" id="abaw:D5400_14175"/>
<sequence length="109" mass="12050">MDDLLPIIEGLRDAASDGARADMLLRMPLEILLKRELQIRAELERLKFQPGLDWLAVEISALRRTRSEYGELGFSTDRALLGARLSLAAVRDKRDRAPATTGGAVSCSQ</sequence>
<dbReference type="OrthoDB" id="8398518at2"/>
<reference evidence="1 2" key="1">
    <citation type="submission" date="2018-09" db="EMBL/GenBank/DDBJ databases">
        <title>Marinorhizobium profundi gen. nov., sp. nov., isolated from a deep-sea sediment sample from the New Britain Trench and proposal of Marinorhizobiaceae fam. nov. in the order Rhizobiales of the class Alphaproteobacteria.</title>
        <authorList>
            <person name="Cao J."/>
        </authorList>
    </citation>
    <scope>NUCLEOTIDE SEQUENCE [LARGE SCALE GENOMIC DNA]</scope>
    <source>
        <strain evidence="1 2">WS11</strain>
    </source>
</reference>